<evidence type="ECO:0000313" key="3">
    <source>
        <dbReference type="Proteomes" id="UP000078542"/>
    </source>
</evidence>
<dbReference type="STRING" id="456900.A0A195CKB4"/>
<name>A0A195CKB4_9HYME</name>
<dbReference type="EMBL" id="KQ977634">
    <property type="protein sequence ID" value="KYN01170.1"/>
    <property type="molecule type" value="Genomic_DNA"/>
</dbReference>
<feature type="compositionally biased region" description="Polar residues" evidence="1">
    <location>
        <begin position="106"/>
        <end position="121"/>
    </location>
</feature>
<gene>
    <name evidence="2" type="ORF">ALC62_08012</name>
</gene>
<protein>
    <submittedName>
        <fullName evidence="2">Uncharacterized protein</fullName>
    </submittedName>
</protein>
<organism evidence="2 3">
    <name type="scientific">Cyphomyrmex costatus</name>
    <dbReference type="NCBI Taxonomy" id="456900"/>
    <lineage>
        <taxon>Eukaryota</taxon>
        <taxon>Metazoa</taxon>
        <taxon>Ecdysozoa</taxon>
        <taxon>Arthropoda</taxon>
        <taxon>Hexapoda</taxon>
        <taxon>Insecta</taxon>
        <taxon>Pterygota</taxon>
        <taxon>Neoptera</taxon>
        <taxon>Endopterygota</taxon>
        <taxon>Hymenoptera</taxon>
        <taxon>Apocrita</taxon>
        <taxon>Aculeata</taxon>
        <taxon>Formicoidea</taxon>
        <taxon>Formicidae</taxon>
        <taxon>Myrmicinae</taxon>
        <taxon>Cyphomyrmex</taxon>
    </lineage>
</organism>
<accession>A0A195CKB4</accession>
<dbReference type="AlphaFoldDB" id="A0A195CKB4"/>
<dbReference type="Proteomes" id="UP000078542">
    <property type="component" value="Unassembled WGS sequence"/>
</dbReference>
<feature type="region of interest" description="Disordered" evidence="1">
    <location>
        <begin position="83"/>
        <end position="121"/>
    </location>
</feature>
<proteinExistence type="predicted"/>
<evidence type="ECO:0000313" key="2">
    <source>
        <dbReference type="EMBL" id="KYN01170.1"/>
    </source>
</evidence>
<sequence length="507" mass="60017">MSFGNYRYHQQKPVSQNLFVKDYLNNSPQCSNRQEIFSQDKSIRGHPRVVPSRQIFEENLFFRNPRNKYSESLLEDYKRMKDYEKGEEDPTRKVLVHRADRDTKSSGKYSGDTSSNVMQSKKSFPKVENVYRLRREDILDEEKNPIEKSSNSASELRYSPERYNPIGFDPLEVKHDPYIKDTDIPKSTKKFYNNWDIVKDSQSLNLGQFKNNFLELYPASKQEIRAKDDNEQINSNSHNSKVSQNINIWKSRKDEELFDSLMKANTKPFENEEDKNMKESFKDETEYFIDDNDMKKYFEDETDQNTIKTGRNNINPHIFPQNTWEGIESEEFDDLKFIRENDNSQKTGQLGLYSEENDKYFQDEQNEDFIFQDKPYTSIEETAHTPVINAYNAYILPRYLNIVNDKRYPTKFETQELSKIKNSIHANPVKEMNHKFFEDKDVVGDNIMRIKDHILPKDTFNVEKYDNNITNKRNNVKNKTEVLSDLDPDLFDDIENPPIETTKSTLT</sequence>
<feature type="compositionally biased region" description="Basic and acidic residues" evidence="1">
    <location>
        <begin position="83"/>
        <end position="105"/>
    </location>
</feature>
<evidence type="ECO:0000256" key="1">
    <source>
        <dbReference type="SAM" id="MobiDB-lite"/>
    </source>
</evidence>
<keyword evidence="3" id="KW-1185">Reference proteome</keyword>
<reference evidence="2 3" key="1">
    <citation type="submission" date="2016-03" db="EMBL/GenBank/DDBJ databases">
        <title>Cyphomyrmex costatus WGS genome.</title>
        <authorList>
            <person name="Nygaard S."/>
            <person name="Hu H."/>
            <person name="Boomsma J."/>
            <person name="Zhang G."/>
        </authorList>
    </citation>
    <scope>NUCLEOTIDE SEQUENCE [LARGE SCALE GENOMIC DNA]</scope>
    <source>
        <strain evidence="2">MS0001</strain>
        <tissue evidence="2">Whole body</tissue>
    </source>
</reference>